<reference evidence="1" key="1">
    <citation type="journal article" date="2015" name="Nature">
        <title>Complex archaea that bridge the gap between prokaryotes and eukaryotes.</title>
        <authorList>
            <person name="Spang A."/>
            <person name="Saw J.H."/>
            <person name="Jorgensen S.L."/>
            <person name="Zaremba-Niedzwiedzka K."/>
            <person name="Martijn J."/>
            <person name="Lind A.E."/>
            <person name="van Eijk R."/>
            <person name="Schleper C."/>
            <person name="Guy L."/>
            <person name="Ettema T.J."/>
        </authorList>
    </citation>
    <scope>NUCLEOTIDE SEQUENCE</scope>
</reference>
<organism evidence="1">
    <name type="scientific">marine sediment metagenome</name>
    <dbReference type="NCBI Taxonomy" id="412755"/>
    <lineage>
        <taxon>unclassified sequences</taxon>
        <taxon>metagenomes</taxon>
        <taxon>ecological metagenomes</taxon>
    </lineage>
</organism>
<dbReference type="EMBL" id="LAZR01023610">
    <property type="protein sequence ID" value="KKL77928.1"/>
    <property type="molecule type" value="Genomic_DNA"/>
</dbReference>
<protein>
    <submittedName>
        <fullName evidence="1">Uncharacterized protein</fullName>
    </submittedName>
</protein>
<name>A0A0F9EUZ6_9ZZZZ</name>
<sequence length="343" mass="36111">MAQLSGSNEEQLFFDEYGRKVEEEFNALNPTPIEDADPDGVTDRHRGEATTLIQDALAPYIALFQKDMFKAGTKTAQEGEAPTGVMGISDVPEFDPVTVAKMASLFTAMAFPIFDATARSVESAIGEGAKVDVAETVPGSAGTKEEASKAKVDPRGRVGATAGMVIGGVTEAIARGIARGVGAVALRRAARRSVQAKLAGMSDAEIAKNIELAMRMQEIAEIPGLPEEVFSRAQITPSDAVTRVKGAPILNMNVPDRGVHLTMEAREGELVLGGMSHDPGIKGGADDAILAAMGHAEKHGFTEVVLETPARIVDRLDADGLITRTVSEGGLFHSPQTATEPLH</sequence>
<comment type="caution">
    <text evidence="1">The sequence shown here is derived from an EMBL/GenBank/DDBJ whole genome shotgun (WGS) entry which is preliminary data.</text>
</comment>
<proteinExistence type="predicted"/>
<evidence type="ECO:0000313" key="1">
    <source>
        <dbReference type="EMBL" id="KKL77928.1"/>
    </source>
</evidence>
<dbReference type="AlphaFoldDB" id="A0A0F9EUZ6"/>
<feature type="non-terminal residue" evidence="1">
    <location>
        <position position="343"/>
    </location>
</feature>
<gene>
    <name evidence="1" type="ORF">LCGC14_2029980</name>
</gene>
<accession>A0A0F9EUZ6</accession>